<sequence length="107" mass="11497">MLRPRCAPTLPTPSASAPDLGRRQSPAPSHGRFQPSPMADPNSSHGRRSLPAPVFSMAAASPNHTTSALLPLFQWRAPPALLLTLPLCHFPFLRQAPAPPHANLPFL</sequence>
<proteinExistence type="evidence at transcript level"/>
<name>B6SID1_MAIZE</name>
<feature type="region of interest" description="Disordered" evidence="1">
    <location>
        <begin position="1"/>
        <end position="57"/>
    </location>
</feature>
<feature type="compositionally biased region" description="Low complexity" evidence="1">
    <location>
        <begin position="7"/>
        <end position="18"/>
    </location>
</feature>
<evidence type="ECO:0000256" key="1">
    <source>
        <dbReference type="SAM" id="MobiDB-lite"/>
    </source>
</evidence>
<dbReference type="HOGENOM" id="CLU_2213765_0_0_1"/>
<evidence type="ECO:0000313" key="2">
    <source>
        <dbReference type="EMBL" id="ACG24614.1"/>
    </source>
</evidence>
<accession>B6SID1</accession>
<organism evidence="2">
    <name type="scientific">Zea mays</name>
    <name type="common">Maize</name>
    <dbReference type="NCBI Taxonomy" id="4577"/>
    <lineage>
        <taxon>Eukaryota</taxon>
        <taxon>Viridiplantae</taxon>
        <taxon>Streptophyta</taxon>
        <taxon>Embryophyta</taxon>
        <taxon>Tracheophyta</taxon>
        <taxon>Spermatophyta</taxon>
        <taxon>Magnoliopsida</taxon>
        <taxon>Liliopsida</taxon>
        <taxon>Poales</taxon>
        <taxon>Poaceae</taxon>
        <taxon>PACMAD clade</taxon>
        <taxon>Panicoideae</taxon>
        <taxon>Andropogonodae</taxon>
        <taxon>Andropogoneae</taxon>
        <taxon>Tripsacinae</taxon>
        <taxon>Zea</taxon>
    </lineage>
</organism>
<dbReference type="EMBL" id="EU952496">
    <property type="protein sequence ID" value="ACG24614.1"/>
    <property type="molecule type" value="mRNA"/>
</dbReference>
<reference evidence="2" key="1">
    <citation type="journal article" date="2009" name="Plant Mol. Biol.">
        <title>Insights into corn genes derived from large-scale cDNA sequencing.</title>
        <authorList>
            <person name="Alexandrov N.N."/>
            <person name="Brover V.V."/>
            <person name="Freidin S."/>
            <person name="Troukhan M.E."/>
            <person name="Tatarinova T.V."/>
            <person name="Zhang H."/>
            <person name="Swaller T.J."/>
            <person name="Lu Y.P."/>
            <person name="Bouck J."/>
            <person name="Flavell R.B."/>
            <person name="Feldmann K.A."/>
        </authorList>
    </citation>
    <scope>NUCLEOTIDE SEQUENCE</scope>
</reference>
<protein>
    <submittedName>
        <fullName evidence="2">Uncharacterized protein</fullName>
    </submittedName>
</protein>
<dbReference type="AlphaFoldDB" id="B6SID1"/>